<dbReference type="InterPro" id="IPR014825">
    <property type="entry name" value="DNA_alkylation"/>
</dbReference>
<reference evidence="1 2" key="1">
    <citation type="submission" date="2015-12" db="EMBL/GenBank/DDBJ databases">
        <title>Draft genome sequence of Acidibacillus ferrooxidans ITV001, isolated from a chalcopyrite acid mine drainage site in Brazil.</title>
        <authorList>
            <person name="Dall'Agnol H."/>
            <person name="Nancucheo I."/>
            <person name="Johnson B."/>
            <person name="Oliveira R."/>
            <person name="Leite L."/>
            <person name="Pylro V."/>
            <person name="Nunes G.L."/>
            <person name="Tzotzos G."/>
            <person name="Fernandes G.R."/>
            <person name="Dutra J."/>
            <person name="Orellana S.C."/>
            <person name="Oliveira G."/>
        </authorList>
    </citation>
    <scope>NUCLEOTIDE SEQUENCE [LARGE SCALE GENOMIC DNA]</scope>
    <source>
        <strain evidence="2">ITV01</strain>
    </source>
</reference>
<dbReference type="RefSeq" id="WP_067714382.1">
    <property type="nucleotide sequence ID" value="NZ_LPVJ01000019.1"/>
</dbReference>
<dbReference type="InterPro" id="IPR011989">
    <property type="entry name" value="ARM-like"/>
</dbReference>
<evidence type="ECO:0008006" key="3">
    <source>
        <dbReference type="Google" id="ProtNLM"/>
    </source>
</evidence>
<dbReference type="InterPro" id="IPR016024">
    <property type="entry name" value="ARM-type_fold"/>
</dbReference>
<dbReference type="OrthoDB" id="2477996at2"/>
<comment type="caution">
    <text evidence="1">The sequence shown here is derived from an EMBL/GenBank/DDBJ whole genome shotgun (WGS) entry which is preliminary data.</text>
</comment>
<name>A0A101XRT0_9BACL</name>
<dbReference type="SUPFAM" id="SSF48371">
    <property type="entry name" value="ARM repeat"/>
    <property type="match status" value="2"/>
</dbReference>
<dbReference type="AlphaFoldDB" id="A0A101XRT0"/>
<evidence type="ECO:0000313" key="1">
    <source>
        <dbReference type="EMBL" id="KUO96343.1"/>
    </source>
</evidence>
<keyword evidence="2" id="KW-1185">Reference proteome</keyword>
<sequence>MTGADDWRVKFEEAVVRESIFDMVESLQTQATTHAGTANAAVKRMAIKKIERHFSLDAEGRFRVGLALCQSGNKTAEEVGAYVLSSCYAEHQEEVSDVLHSMADHSHWEVREWAADACGRILASHFDRFYPTMKMWTADPSDKVRRAVALAAMYAGHRRISDNAPKILDLIEVLLPDRAMYVRENLGPFALGSGLIRDYPSQVLDRLNHWIETEDEQVRWNLAMIFSAANGAKYAVAARHVLSLLESDPRPYVQKAVTKAIKNLRKRCKEYFIAQKEADF</sequence>
<protein>
    <recommendedName>
        <fullName evidence="3">DNA alkylation repair protein</fullName>
    </recommendedName>
</protein>
<proteinExistence type="predicted"/>
<dbReference type="Gene3D" id="1.25.10.10">
    <property type="entry name" value="Leucine-rich Repeat Variant"/>
    <property type="match status" value="1"/>
</dbReference>
<evidence type="ECO:0000313" key="2">
    <source>
        <dbReference type="Proteomes" id="UP000053557"/>
    </source>
</evidence>
<dbReference type="Proteomes" id="UP000053557">
    <property type="component" value="Unassembled WGS sequence"/>
</dbReference>
<gene>
    <name evidence="1" type="ORF">ATW55_03830</name>
</gene>
<accession>A0A101XRT0</accession>
<dbReference type="EMBL" id="LPVJ01000019">
    <property type="protein sequence ID" value="KUO96343.1"/>
    <property type="molecule type" value="Genomic_DNA"/>
</dbReference>
<dbReference type="Pfam" id="PF08713">
    <property type="entry name" value="DNA_alkylation"/>
    <property type="match status" value="1"/>
</dbReference>
<organism evidence="1 2">
    <name type="scientific">Ferroacidibacillus organovorans</name>
    <dbReference type="NCBI Taxonomy" id="1765683"/>
    <lineage>
        <taxon>Bacteria</taxon>
        <taxon>Bacillati</taxon>
        <taxon>Bacillota</taxon>
        <taxon>Bacilli</taxon>
        <taxon>Bacillales</taxon>
        <taxon>Alicyclobacillaceae</taxon>
        <taxon>Ferroacidibacillus</taxon>
    </lineage>
</organism>